<dbReference type="CDD" id="cd20628">
    <property type="entry name" value="CYP4"/>
    <property type="match status" value="1"/>
</dbReference>
<evidence type="ECO:0000313" key="18">
    <source>
        <dbReference type="Proteomes" id="UP001353858"/>
    </source>
</evidence>
<keyword evidence="12 15" id="KW-0503">Monooxygenase</keyword>
<accession>A0AAN7SMV9</accession>
<dbReference type="PANTHER" id="PTHR24291:SF189">
    <property type="entry name" value="CYTOCHROME P450 4C3-RELATED"/>
    <property type="match status" value="1"/>
</dbReference>
<dbReference type="PROSITE" id="PS00086">
    <property type="entry name" value="CYTOCHROME_P450"/>
    <property type="match status" value="1"/>
</dbReference>
<comment type="subcellular location">
    <subcellularLocation>
        <location evidence="4">Endoplasmic reticulum membrane</location>
        <topology evidence="4">Peripheral membrane protein</topology>
    </subcellularLocation>
    <subcellularLocation>
        <location evidence="3">Microsome membrane</location>
        <topology evidence="3">Peripheral membrane protein</topology>
    </subcellularLocation>
</comment>
<evidence type="ECO:0000313" key="17">
    <source>
        <dbReference type="EMBL" id="KAK4871710.1"/>
    </source>
</evidence>
<dbReference type="GO" id="GO:0004497">
    <property type="term" value="F:monooxygenase activity"/>
    <property type="evidence" value="ECO:0007669"/>
    <property type="project" value="UniProtKB-KW"/>
</dbReference>
<evidence type="ECO:0000256" key="8">
    <source>
        <dbReference type="ARBA" id="ARBA00022824"/>
    </source>
</evidence>
<name>A0AAN7SMV9_9COLE</name>
<dbReference type="Proteomes" id="UP001353858">
    <property type="component" value="Unassembled WGS sequence"/>
</dbReference>
<feature type="binding site" description="axial binding residue" evidence="14">
    <location>
        <position position="445"/>
    </location>
    <ligand>
        <name>heme</name>
        <dbReference type="ChEBI" id="CHEBI:30413"/>
    </ligand>
    <ligandPart>
        <name>Fe</name>
        <dbReference type="ChEBI" id="CHEBI:18248"/>
    </ligandPart>
</feature>
<evidence type="ECO:0000256" key="5">
    <source>
        <dbReference type="ARBA" id="ARBA00010617"/>
    </source>
</evidence>
<keyword evidence="11 14" id="KW-0408">Iron</keyword>
<evidence type="ECO:0000256" key="3">
    <source>
        <dbReference type="ARBA" id="ARBA00004174"/>
    </source>
</evidence>
<evidence type="ECO:0000256" key="14">
    <source>
        <dbReference type="PIRSR" id="PIRSR602401-1"/>
    </source>
</evidence>
<dbReference type="GO" id="GO:0020037">
    <property type="term" value="F:heme binding"/>
    <property type="evidence" value="ECO:0007669"/>
    <property type="project" value="InterPro"/>
</dbReference>
<dbReference type="PANTHER" id="PTHR24291">
    <property type="entry name" value="CYTOCHROME P450 FAMILY 4"/>
    <property type="match status" value="1"/>
</dbReference>
<dbReference type="GO" id="GO:0005789">
    <property type="term" value="C:endoplasmic reticulum membrane"/>
    <property type="evidence" value="ECO:0007669"/>
    <property type="project" value="UniProtKB-SubCell"/>
</dbReference>
<gene>
    <name evidence="17" type="ORF">RN001_015834</name>
</gene>
<evidence type="ECO:0000256" key="1">
    <source>
        <dbReference type="ARBA" id="ARBA00001971"/>
    </source>
</evidence>
<keyword evidence="13 16" id="KW-0472">Membrane</keyword>
<feature type="transmembrane region" description="Helical" evidence="16">
    <location>
        <begin position="6"/>
        <end position="25"/>
    </location>
</feature>
<dbReference type="InterPro" id="IPR050196">
    <property type="entry name" value="Cytochrome_P450_Monoox"/>
</dbReference>
<dbReference type="InterPro" id="IPR002401">
    <property type="entry name" value="Cyt_P450_E_grp-I"/>
</dbReference>
<keyword evidence="9" id="KW-0492">Microsome</keyword>
<protein>
    <recommendedName>
        <fullName evidence="19">Cytochrome P450</fullName>
    </recommendedName>
</protein>
<dbReference type="EMBL" id="JARPUR010000008">
    <property type="protein sequence ID" value="KAK4871710.1"/>
    <property type="molecule type" value="Genomic_DNA"/>
</dbReference>
<keyword evidence="18" id="KW-1185">Reference proteome</keyword>
<proteinExistence type="inferred from homology"/>
<keyword evidence="7 14" id="KW-0479">Metal-binding</keyword>
<dbReference type="AlphaFoldDB" id="A0AAN7SMV9"/>
<evidence type="ECO:0000256" key="10">
    <source>
        <dbReference type="ARBA" id="ARBA00023002"/>
    </source>
</evidence>
<keyword evidence="16" id="KW-1133">Transmembrane helix</keyword>
<keyword evidence="8" id="KW-0256">Endoplasmic reticulum</keyword>
<evidence type="ECO:0000256" key="16">
    <source>
        <dbReference type="SAM" id="Phobius"/>
    </source>
</evidence>
<reference evidence="18" key="1">
    <citation type="submission" date="2023-01" db="EMBL/GenBank/DDBJ databases">
        <title>Key to firefly adult light organ development and bioluminescence: homeobox transcription factors regulate luciferase expression and transportation to peroxisome.</title>
        <authorList>
            <person name="Fu X."/>
        </authorList>
    </citation>
    <scope>NUCLEOTIDE SEQUENCE [LARGE SCALE GENOMIC DNA]</scope>
</reference>
<comment type="caution">
    <text evidence="17">The sequence shown here is derived from an EMBL/GenBank/DDBJ whole genome shotgun (WGS) entry which is preliminary data.</text>
</comment>
<comment type="cofactor">
    <cofactor evidence="1 14">
        <name>heme</name>
        <dbReference type="ChEBI" id="CHEBI:30413"/>
    </cofactor>
</comment>
<sequence length="500" mass="58352">MFKTALIILTSCFLLKVIYLLYIYVRKVVILNRIPGPPGLPILGNALDICVSADKLWHYFKDLSVKYYPIYRIQSVYHIGVQLLHPEDIEKVISGTKNLTKSRIYDVFTPWLQTGLLTSTGSKWKSRRKILTPAFHFSILQVFMRIFIEKSELLLKQIENECTKKYTEVLPLLAEFTLHSICESSLGTRLNSKKKHHASYVQAIYKMGELIINRIVRPWLHTDTVYYFSRDYKDRNRIIKYLHDFSMSVIQKRKQSFNEDDKLENLDDINSKKKLALLDVLISAQKNGVDIDDDGIREEVDTFIFEGYDTTLTCLSFTLMILANHPEIQNKVVDELNSIFLNSNRPPTYQDIQNMIYLEMVIKESLRMYPSVPFIARTTDQEIVTKDGYVIPSGTSIHIFIHHVHMNPEIYPNPKKFDPYRFLPENSKKRHHFAYLPFSAGPRNCIGQKYAMVELKVALSAILRHFVLELVDKQDDLILMMNMILRTKDPIKVKFSKRKN</sequence>
<keyword evidence="16" id="KW-0812">Transmembrane</keyword>
<evidence type="ECO:0000256" key="6">
    <source>
        <dbReference type="ARBA" id="ARBA00022617"/>
    </source>
</evidence>
<dbReference type="InterPro" id="IPR017972">
    <property type="entry name" value="Cyt_P450_CS"/>
</dbReference>
<evidence type="ECO:0000256" key="15">
    <source>
        <dbReference type="RuleBase" id="RU000461"/>
    </source>
</evidence>
<evidence type="ECO:0000256" key="12">
    <source>
        <dbReference type="ARBA" id="ARBA00023033"/>
    </source>
</evidence>
<keyword evidence="6 14" id="KW-0349">Heme</keyword>
<evidence type="ECO:0000256" key="13">
    <source>
        <dbReference type="ARBA" id="ARBA00023136"/>
    </source>
</evidence>
<dbReference type="PRINTS" id="PR00463">
    <property type="entry name" value="EP450I"/>
</dbReference>
<comment type="function">
    <text evidence="2">May be involved in the metabolism of insect hormones and in the breakdown of synthetic insecticides.</text>
</comment>
<dbReference type="PRINTS" id="PR00385">
    <property type="entry name" value="P450"/>
</dbReference>
<evidence type="ECO:0000256" key="11">
    <source>
        <dbReference type="ARBA" id="ARBA00023004"/>
    </source>
</evidence>
<evidence type="ECO:0008006" key="19">
    <source>
        <dbReference type="Google" id="ProtNLM"/>
    </source>
</evidence>
<dbReference type="InterPro" id="IPR001128">
    <property type="entry name" value="Cyt_P450"/>
</dbReference>
<dbReference type="SUPFAM" id="SSF48264">
    <property type="entry name" value="Cytochrome P450"/>
    <property type="match status" value="1"/>
</dbReference>
<organism evidence="17 18">
    <name type="scientific">Aquatica leii</name>
    <dbReference type="NCBI Taxonomy" id="1421715"/>
    <lineage>
        <taxon>Eukaryota</taxon>
        <taxon>Metazoa</taxon>
        <taxon>Ecdysozoa</taxon>
        <taxon>Arthropoda</taxon>
        <taxon>Hexapoda</taxon>
        <taxon>Insecta</taxon>
        <taxon>Pterygota</taxon>
        <taxon>Neoptera</taxon>
        <taxon>Endopterygota</taxon>
        <taxon>Coleoptera</taxon>
        <taxon>Polyphaga</taxon>
        <taxon>Elateriformia</taxon>
        <taxon>Elateroidea</taxon>
        <taxon>Lampyridae</taxon>
        <taxon>Luciolinae</taxon>
        <taxon>Aquatica</taxon>
    </lineage>
</organism>
<evidence type="ECO:0000256" key="9">
    <source>
        <dbReference type="ARBA" id="ARBA00022848"/>
    </source>
</evidence>
<dbReference type="Gene3D" id="1.10.630.10">
    <property type="entry name" value="Cytochrome P450"/>
    <property type="match status" value="1"/>
</dbReference>
<evidence type="ECO:0000256" key="2">
    <source>
        <dbReference type="ARBA" id="ARBA00003690"/>
    </source>
</evidence>
<dbReference type="Pfam" id="PF00067">
    <property type="entry name" value="p450"/>
    <property type="match status" value="1"/>
</dbReference>
<evidence type="ECO:0000256" key="7">
    <source>
        <dbReference type="ARBA" id="ARBA00022723"/>
    </source>
</evidence>
<comment type="similarity">
    <text evidence="5 15">Belongs to the cytochrome P450 family.</text>
</comment>
<keyword evidence="10 15" id="KW-0560">Oxidoreductase</keyword>
<evidence type="ECO:0000256" key="4">
    <source>
        <dbReference type="ARBA" id="ARBA00004406"/>
    </source>
</evidence>
<dbReference type="InterPro" id="IPR036396">
    <property type="entry name" value="Cyt_P450_sf"/>
</dbReference>
<dbReference type="GO" id="GO:0005506">
    <property type="term" value="F:iron ion binding"/>
    <property type="evidence" value="ECO:0007669"/>
    <property type="project" value="InterPro"/>
</dbReference>
<dbReference type="GO" id="GO:0016705">
    <property type="term" value="F:oxidoreductase activity, acting on paired donors, with incorporation or reduction of molecular oxygen"/>
    <property type="evidence" value="ECO:0007669"/>
    <property type="project" value="InterPro"/>
</dbReference>